<evidence type="ECO:0000256" key="2">
    <source>
        <dbReference type="ARBA" id="ARBA00022723"/>
    </source>
</evidence>
<dbReference type="InterPro" id="IPR006675">
    <property type="entry name" value="HDIG_dom"/>
</dbReference>
<evidence type="ECO:0000256" key="3">
    <source>
        <dbReference type="ARBA" id="ARBA00022741"/>
    </source>
</evidence>
<dbReference type="GO" id="GO:0008803">
    <property type="term" value="F:bis(5'-nucleosyl)-tetraphosphatase (symmetrical) activity"/>
    <property type="evidence" value="ECO:0007669"/>
    <property type="project" value="UniProtKB-EC"/>
</dbReference>
<protein>
    <recommendedName>
        <fullName evidence="1">bis(5'-nucleosyl)-tetraphosphatase (symmetrical)</fullName>
        <ecNumber evidence="1">3.6.1.41</ecNumber>
    </recommendedName>
</protein>
<keyword evidence="4 8" id="KW-0378">Hydrolase</keyword>
<comment type="catalytic activity">
    <reaction evidence="6">
        <text>P(1),P(4)-bis(5'-adenosyl) tetraphosphate + H2O = 2 ADP + 2 H(+)</text>
        <dbReference type="Rhea" id="RHEA:24252"/>
        <dbReference type="ChEBI" id="CHEBI:15377"/>
        <dbReference type="ChEBI" id="CHEBI:15378"/>
        <dbReference type="ChEBI" id="CHEBI:58141"/>
        <dbReference type="ChEBI" id="CHEBI:456216"/>
        <dbReference type="EC" id="3.6.1.41"/>
    </reaction>
</comment>
<dbReference type="EMBL" id="JAEDXU010000015">
    <property type="protein sequence ID" value="MBP1048352.1"/>
    <property type="molecule type" value="Genomic_DNA"/>
</dbReference>
<name>A0ABS4CQR0_9ENTE</name>
<evidence type="ECO:0000256" key="6">
    <source>
        <dbReference type="ARBA" id="ARBA00049417"/>
    </source>
</evidence>
<evidence type="ECO:0000259" key="7">
    <source>
        <dbReference type="PROSITE" id="PS51831"/>
    </source>
</evidence>
<dbReference type="InterPro" id="IPR051094">
    <property type="entry name" value="Diverse_Catalytic_Enzymes"/>
</dbReference>
<dbReference type="Proteomes" id="UP000673375">
    <property type="component" value="Unassembled WGS sequence"/>
</dbReference>
<sequence length="198" mass="22335">MSTLKKPILTQDLTSDIRNYLGSEFEHVAVHSIEVADCAAALVERFGGDREAAKQAGLLHDISVVVPNEEKILLAQQLGIDICEEERQVPMLSHQKLSRYMAKELFRIEDSSVLSAIECHTTLKRNPSKMDQLVFLADKIKWDQGGEPPYLTKLESALNHSLEEASLVYIDYLLSNDILVIHPWLAQARTALIQQRRS</sequence>
<dbReference type="InterPro" id="IPR003607">
    <property type="entry name" value="HD/PDEase_dom"/>
</dbReference>
<dbReference type="RefSeq" id="WP_209559118.1">
    <property type="nucleotide sequence ID" value="NZ_JAEDXU010000015.1"/>
</dbReference>
<keyword evidence="9" id="KW-1185">Reference proteome</keyword>
<evidence type="ECO:0000256" key="4">
    <source>
        <dbReference type="ARBA" id="ARBA00022801"/>
    </source>
</evidence>
<comment type="caution">
    <text evidence="8">The sequence shown here is derived from an EMBL/GenBank/DDBJ whole genome shotgun (WGS) entry which is preliminary data.</text>
</comment>
<dbReference type="SUPFAM" id="SSF109604">
    <property type="entry name" value="HD-domain/PDEase-like"/>
    <property type="match status" value="1"/>
</dbReference>
<evidence type="ECO:0000256" key="5">
    <source>
        <dbReference type="ARBA" id="ARBA00023004"/>
    </source>
</evidence>
<dbReference type="InterPro" id="IPR006674">
    <property type="entry name" value="HD_domain"/>
</dbReference>
<dbReference type="NCBIfam" id="TIGR00488">
    <property type="entry name" value="bis(5'-nucleosyl)-tetraphosphatase (symmetrical) YqeK"/>
    <property type="match status" value="1"/>
</dbReference>
<feature type="domain" description="HD" evidence="7">
    <location>
        <begin position="28"/>
        <end position="143"/>
    </location>
</feature>
<dbReference type="Pfam" id="PF01966">
    <property type="entry name" value="HD"/>
    <property type="match status" value="1"/>
</dbReference>
<reference evidence="8 9" key="1">
    <citation type="submission" date="2020-12" db="EMBL/GenBank/DDBJ databases">
        <title>Vagococcus allomyrinae sp. nov. and Enterococcus lavae sp. nov., isolated from the larvae of Allomyrina dichotoma.</title>
        <authorList>
            <person name="Lee S.D."/>
        </authorList>
    </citation>
    <scope>NUCLEOTIDE SEQUENCE [LARGE SCALE GENOMIC DNA]</scope>
    <source>
        <strain evidence="8 9">BWM-S5</strain>
    </source>
</reference>
<dbReference type="InterPro" id="IPR005249">
    <property type="entry name" value="YqeK"/>
</dbReference>
<keyword evidence="5" id="KW-0408">Iron</keyword>
<evidence type="ECO:0000313" key="8">
    <source>
        <dbReference type="EMBL" id="MBP1048352.1"/>
    </source>
</evidence>
<evidence type="ECO:0000313" key="9">
    <source>
        <dbReference type="Proteomes" id="UP000673375"/>
    </source>
</evidence>
<organism evidence="8 9">
    <name type="scientific">Enterococcus larvae</name>
    <dbReference type="NCBI Taxonomy" id="2794352"/>
    <lineage>
        <taxon>Bacteria</taxon>
        <taxon>Bacillati</taxon>
        <taxon>Bacillota</taxon>
        <taxon>Bacilli</taxon>
        <taxon>Lactobacillales</taxon>
        <taxon>Enterococcaceae</taxon>
        <taxon>Enterococcus</taxon>
    </lineage>
</organism>
<evidence type="ECO:0000256" key="1">
    <source>
        <dbReference type="ARBA" id="ARBA00012506"/>
    </source>
</evidence>
<accession>A0ABS4CQR0</accession>
<dbReference type="PROSITE" id="PS51831">
    <property type="entry name" value="HD"/>
    <property type="match status" value="1"/>
</dbReference>
<gene>
    <name evidence="8" type="primary">yqeK</name>
    <name evidence="8" type="ORF">I6N96_18815</name>
</gene>
<dbReference type="Gene3D" id="1.10.3210.10">
    <property type="entry name" value="Hypothetical protein af1432"/>
    <property type="match status" value="1"/>
</dbReference>
<dbReference type="PANTHER" id="PTHR35795:SF1">
    <property type="entry name" value="BIS(5'-NUCLEOSYL)-TETRAPHOSPHATASE, SYMMETRICAL"/>
    <property type="match status" value="1"/>
</dbReference>
<dbReference type="CDD" id="cd00077">
    <property type="entry name" value="HDc"/>
    <property type="match status" value="1"/>
</dbReference>
<keyword evidence="3" id="KW-0547">Nucleotide-binding</keyword>
<dbReference type="EC" id="3.6.1.41" evidence="1"/>
<keyword evidence="2" id="KW-0479">Metal-binding</keyword>
<dbReference type="PANTHER" id="PTHR35795">
    <property type="entry name" value="SLR1885 PROTEIN"/>
    <property type="match status" value="1"/>
</dbReference>
<proteinExistence type="predicted"/>
<dbReference type="NCBIfam" id="TIGR00277">
    <property type="entry name" value="HDIG"/>
    <property type="match status" value="1"/>
</dbReference>